<dbReference type="Gene3D" id="3.30.70.1250">
    <property type="entry name" value="Phosphopentomutase"/>
    <property type="match status" value="1"/>
</dbReference>
<evidence type="ECO:0000313" key="6">
    <source>
        <dbReference type="EMBL" id="TCL76513.1"/>
    </source>
</evidence>
<evidence type="ECO:0000313" key="7">
    <source>
        <dbReference type="Proteomes" id="UP000295008"/>
    </source>
</evidence>
<dbReference type="SUPFAM" id="SSF53649">
    <property type="entry name" value="Alkaline phosphatase-like"/>
    <property type="match status" value="1"/>
</dbReference>
<gene>
    <name evidence="6" type="ORF">EDC14_1002272</name>
</gene>
<protein>
    <submittedName>
        <fullName evidence="6">Phosphopentomutase</fullName>
    </submittedName>
</protein>
<dbReference type="GO" id="GO:0009117">
    <property type="term" value="P:nucleotide metabolic process"/>
    <property type="evidence" value="ECO:0007669"/>
    <property type="project" value="InterPro"/>
</dbReference>
<dbReference type="OrthoDB" id="9769930at2"/>
<evidence type="ECO:0000259" key="5">
    <source>
        <dbReference type="Pfam" id="PF01676"/>
    </source>
</evidence>
<dbReference type="InterPro" id="IPR024052">
    <property type="entry name" value="Phosphopentomutase_DeoB_cap_sf"/>
</dbReference>
<dbReference type="PIRSF" id="PIRSF001491">
    <property type="entry name" value="Ppentomutase"/>
    <property type="match status" value="1"/>
</dbReference>
<reference evidence="6 7" key="1">
    <citation type="submission" date="2019-03" db="EMBL/GenBank/DDBJ databases">
        <title>Genomic Encyclopedia of Type Strains, Phase IV (KMG-IV): sequencing the most valuable type-strain genomes for metagenomic binning, comparative biology and taxonomic classification.</title>
        <authorList>
            <person name="Goeker M."/>
        </authorList>
    </citation>
    <scope>NUCLEOTIDE SEQUENCE [LARGE SCALE GENOMIC DNA]</scope>
    <source>
        <strain evidence="6 7">LX-B</strain>
    </source>
</reference>
<dbReference type="GO" id="GO:0000287">
    <property type="term" value="F:magnesium ion binding"/>
    <property type="evidence" value="ECO:0007669"/>
    <property type="project" value="InterPro"/>
</dbReference>
<evidence type="ECO:0000256" key="2">
    <source>
        <dbReference type="ARBA" id="ARBA00022723"/>
    </source>
</evidence>
<evidence type="ECO:0000256" key="4">
    <source>
        <dbReference type="ARBA" id="ARBA00023235"/>
    </source>
</evidence>
<organism evidence="6 7">
    <name type="scientific">Hydrogenispora ethanolica</name>
    <dbReference type="NCBI Taxonomy" id="1082276"/>
    <lineage>
        <taxon>Bacteria</taxon>
        <taxon>Bacillati</taxon>
        <taxon>Bacillota</taxon>
        <taxon>Hydrogenispora</taxon>
    </lineage>
</organism>
<comment type="similarity">
    <text evidence="1">Belongs to the phosphopentomutase family.</text>
</comment>
<dbReference type="InterPro" id="IPR010045">
    <property type="entry name" value="DeoB"/>
</dbReference>
<keyword evidence="2" id="KW-0479">Metal-binding</keyword>
<dbReference type="InterPro" id="IPR017850">
    <property type="entry name" value="Alkaline_phosphatase_core_sf"/>
</dbReference>
<keyword evidence="4" id="KW-0413">Isomerase</keyword>
<dbReference type="Pfam" id="PF01676">
    <property type="entry name" value="Metalloenzyme"/>
    <property type="match status" value="1"/>
</dbReference>
<dbReference type="AlphaFoldDB" id="A0A4R1SAH2"/>
<dbReference type="NCBIfam" id="NF009049">
    <property type="entry name" value="PRK12383.1"/>
    <property type="match status" value="1"/>
</dbReference>
<dbReference type="InterPro" id="IPR006124">
    <property type="entry name" value="Metalloenzyme"/>
</dbReference>
<dbReference type="PANTHER" id="PTHR21110:SF0">
    <property type="entry name" value="PHOSPHOPENTOMUTASE"/>
    <property type="match status" value="1"/>
</dbReference>
<proteinExistence type="inferred from homology"/>
<dbReference type="Proteomes" id="UP000295008">
    <property type="component" value="Unassembled WGS sequence"/>
</dbReference>
<sequence length="414" mass="45087">MKQRVILLVIDSLGVGCMEDVERDRPQDRGANTFYHILDQAETIAIPNLEWLGVNRIVNHPRFATPPEVRAAYGRMKLAHFGADSYAGHQEIMGTRPQKPFIAPFKSVIHRVRTALEAGGYQVELPDPARPYLVVNGGVVVADNIETDYGQIYNVTAPLDRIPFEEVLRIGRLVRANVAVNRVIALGGAQVAPERILASIEERSDGLIGVNCPKSGVYQVGYQCRHLGHGVDPARQVASILTAAGFPVTLIGKMQDVIECVGAHKVPAVPTGLVMETMLQEMGRVDEGLIAATVQETDLAGHAQNVGRYAAKIMEVDRALGDILARMTETDLLLLTADHGNDPTIGHSQHTREQTLLLAYGKNLSGMALGLRETLSDIAATIAEYFGVAPPENGTGFYRAMKKWSVSQPRKECC</sequence>
<dbReference type="PANTHER" id="PTHR21110">
    <property type="entry name" value="PHOSPHOPENTOMUTASE"/>
    <property type="match status" value="1"/>
</dbReference>
<dbReference type="Gene3D" id="3.40.720.10">
    <property type="entry name" value="Alkaline Phosphatase, subunit A"/>
    <property type="match status" value="1"/>
</dbReference>
<evidence type="ECO:0000256" key="3">
    <source>
        <dbReference type="ARBA" id="ARBA00023211"/>
    </source>
</evidence>
<comment type="caution">
    <text evidence="6">The sequence shown here is derived from an EMBL/GenBank/DDBJ whole genome shotgun (WGS) entry which is preliminary data.</text>
</comment>
<dbReference type="RefSeq" id="WP_132012684.1">
    <property type="nucleotide sequence ID" value="NZ_SLUN01000002.1"/>
</dbReference>
<name>A0A4R1SAH2_HYDET</name>
<dbReference type="GO" id="GO:0008973">
    <property type="term" value="F:phosphopentomutase activity"/>
    <property type="evidence" value="ECO:0007669"/>
    <property type="project" value="InterPro"/>
</dbReference>
<dbReference type="GO" id="GO:0043094">
    <property type="term" value="P:metabolic compound salvage"/>
    <property type="evidence" value="ECO:0007669"/>
    <property type="project" value="InterPro"/>
</dbReference>
<dbReference type="CDD" id="cd16009">
    <property type="entry name" value="PPM"/>
    <property type="match status" value="1"/>
</dbReference>
<dbReference type="EMBL" id="SLUN01000002">
    <property type="protein sequence ID" value="TCL76513.1"/>
    <property type="molecule type" value="Genomic_DNA"/>
</dbReference>
<dbReference type="GO" id="GO:0005829">
    <property type="term" value="C:cytosol"/>
    <property type="evidence" value="ECO:0007669"/>
    <property type="project" value="TreeGrafter"/>
</dbReference>
<keyword evidence="7" id="KW-1185">Reference proteome</keyword>
<feature type="domain" description="Metalloenzyme" evidence="5">
    <location>
        <begin position="3"/>
        <end position="389"/>
    </location>
</feature>
<evidence type="ECO:0000256" key="1">
    <source>
        <dbReference type="ARBA" id="ARBA00010373"/>
    </source>
</evidence>
<keyword evidence="3" id="KW-0464">Manganese</keyword>
<accession>A0A4R1SAH2</accession>